<keyword evidence="2" id="KW-0804">Transcription</keyword>
<evidence type="ECO:0000256" key="2">
    <source>
        <dbReference type="ARBA" id="ARBA00023163"/>
    </source>
</evidence>
<dbReference type="EMBL" id="UFXZ01000001">
    <property type="protein sequence ID" value="STC88589.1"/>
    <property type="molecule type" value="Genomic_DNA"/>
</dbReference>
<dbReference type="Pfam" id="PF04703">
    <property type="entry name" value="FaeA"/>
    <property type="match status" value="1"/>
</dbReference>
<accession>A0A376DFT2</accession>
<organism evidence="3 4">
    <name type="scientific">Edwardsiella hoshinae</name>
    <dbReference type="NCBI Taxonomy" id="93378"/>
    <lineage>
        <taxon>Bacteria</taxon>
        <taxon>Pseudomonadati</taxon>
        <taxon>Pseudomonadota</taxon>
        <taxon>Gammaproteobacteria</taxon>
        <taxon>Enterobacterales</taxon>
        <taxon>Hafniaceae</taxon>
        <taxon>Edwardsiella</taxon>
    </lineage>
</organism>
<evidence type="ECO:0000313" key="4">
    <source>
        <dbReference type="Proteomes" id="UP000255248"/>
    </source>
</evidence>
<dbReference type="Proteomes" id="UP000255248">
    <property type="component" value="Unassembled WGS sequence"/>
</dbReference>
<protein>
    <submittedName>
        <fullName evidence="3">P fimbrial regulatory protein KS71A</fullName>
    </submittedName>
</protein>
<dbReference type="GO" id="GO:0006355">
    <property type="term" value="P:regulation of DNA-templated transcription"/>
    <property type="evidence" value="ECO:0007669"/>
    <property type="project" value="InterPro"/>
</dbReference>
<name>A0A376DFT2_9GAMM</name>
<dbReference type="AlphaFoldDB" id="A0A376DFT2"/>
<evidence type="ECO:0000256" key="1">
    <source>
        <dbReference type="ARBA" id="ARBA00023015"/>
    </source>
</evidence>
<dbReference type="SUPFAM" id="SSF46785">
    <property type="entry name" value="Winged helix' DNA-binding domain"/>
    <property type="match status" value="1"/>
</dbReference>
<dbReference type="InterPro" id="IPR036390">
    <property type="entry name" value="WH_DNA-bd_sf"/>
</dbReference>
<evidence type="ECO:0000313" key="3">
    <source>
        <dbReference type="EMBL" id="STC88589.1"/>
    </source>
</evidence>
<sequence>MKKTASIEIKKAILAYLENHHAARTASIAEEIKLTDYQARHHLQQLELTGKVKRTPLQRGVKTCWQINRE</sequence>
<gene>
    <name evidence="3" type="ORF">NCTC12121_01851</name>
</gene>
<dbReference type="InterPro" id="IPR036388">
    <property type="entry name" value="WH-like_DNA-bd_sf"/>
</dbReference>
<dbReference type="RefSeq" id="WP_035370844.1">
    <property type="nucleotide sequence ID" value="NZ_CP065626.1"/>
</dbReference>
<dbReference type="InterPro" id="IPR006793">
    <property type="entry name" value="FaeA"/>
</dbReference>
<reference evidence="3 4" key="1">
    <citation type="submission" date="2018-06" db="EMBL/GenBank/DDBJ databases">
        <authorList>
            <consortium name="Pathogen Informatics"/>
            <person name="Doyle S."/>
        </authorList>
    </citation>
    <scope>NUCLEOTIDE SEQUENCE [LARGE SCALE GENOMIC DNA]</scope>
    <source>
        <strain evidence="3 4">NCTC12121</strain>
    </source>
</reference>
<proteinExistence type="predicted"/>
<dbReference type="Gene3D" id="1.10.10.10">
    <property type="entry name" value="Winged helix-like DNA-binding domain superfamily/Winged helix DNA-binding domain"/>
    <property type="match status" value="1"/>
</dbReference>
<keyword evidence="1" id="KW-0805">Transcription regulation</keyword>